<dbReference type="Proteomes" id="UP000324222">
    <property type="component" value="Unassembled WGS sequence"/>
</dbReference>
<organism evidence="1 2">
    <name type="scientific">Portunus trituberculatus</name>
    <name type="common">Swimming crab</name>
    <name type="synonym">Neptunus trituberculatus</name>
    <dbReference type="NCBI Taxonomy" id="210409"/>
    <lineage>
        <taxon>Eukaryota</taxon>
        <taxon>Metazoa</taxon>
        <taxon>Ecdysozoa</taxon>
        <taxon>Arthropoda</taxon>
        <taxon>Crustacea</taxon>
        <taxon>Multicrustacea</taxon>
        <taxon>Malacostraca</taxon>
        <taxon>Eumalacostraca</taxon>
        <taxon>Eucarida</taxon>
        <taxon>Decapoda</taxon>
        <taxon>Pleocyemata</taxon>
        <taxon>Brachyura</taxon>
        <taxon>Eubrachyura</taxon>
        <taxon>Portunoidea</taxon>
        <taxon>Portunidae</taxon>
        <taxon>Portuninae</taxon>
        <taxon>Portunus</taxon>
    </lineage>
</organism>
<reference evidence="1 2" key="1">
    <citation type="submission" date="2019-05" db="EMBL/GenBank/DDBJ databases">
        <title>Another draft genome of Portunus trituberculatus and its Hox gene families provides insights of decapod evolution.</title>
        <authorList>
            <person name="Jeong J.-H."/>
            <person name="Song I."/>
            <person name="Kim S."/>
            <person name="Choi T."/>
            <person name="Kim D."/>
            <person name="Ryu S."/>
            <person name="Kim W."/>
        </authorList>
    </citation>
    <scope>NUCLEOTIDE SEQUENCE [LARGE SCALE GENOMIC DNA]</scope>
    <source>
        <tissue evidence="1">Muscle</tissue>
    </source>
</reference>
<protein>
    <submittedName>
        <fullName evidence="1">Uncharacterized protein</fullName>
    </submittedName>
</protein>
<sequence length="164" mass="17586">MIVSRGVAAEGSPGSPRLGVTAVLSSSRDSSSLLVAHHMFLSLGTARSLTRAADPPVHTAWRWNPTPGSPPSTPNAATATEGNLCAKAGSNQHHLTTTHHSQSPLPPELTHFPFTISCILQTHHHHRCLKSSLLPARHHHKNRPSPHAVATFVVLNCHNTIDTM</sequence>
<accession>A0A5B7J1P7</accession>
<gene>
    <name evidence="1" type="ORF">E2C01_083415</name>
</gene>
<comment type="caution">
    <text evidence="1">The sequence shown here is derived from an EMBL/GenBank/DDBJ whole genome shotgun (WGS) entry which is preliminary data.</text>
</comment>
<evidence type="ECO:0000313" key="2">
    <source>
        <dbReference type="Proteomes" id="UP000324222"/>
    </source>
</evidence>
<name>A0A5B7J1P7_PORTR</name>
<proteinExistence type="predicted"/>
<evidence type="ECO:0000313" key="1">
    <source>
        <dbReference type="EMBL" id="MPC88509.1"/>
    </source>
</evidence>
<keyword evidence="2" id="KW-1185">Reference proteome</keyword>
<dbReference type="AlphaFoldDB" id="A0A5B7J1P7"/>
<dbReference type="EMBL" id="VSRR010078022">
    <property type="protein sequence ID" value="MPC88509.1"/>
    <property type="molecule type" value="Genomic_DNA"/>
</dbReference>